<feature type="region of interest" description="Disordered" evidence="1">
    <location>
        <begin position="283"/>
        <end position="324"/>
    </location>
</feature>
<dbReference type="PROSITE" id="PS50174">
    <property type="entry name" value="G_PATCH"/>
    <property type="match status" value="1"/>
</dbReference>
<dbReference type="InterPro" id="IPR000467">
    <property type="entry name" value="G_patch_dom"/>
</dbReference>
<keyword evidence="4" id="KW-1185">Reference proteome</keyword>
<proteinExistence type="predicted"/>
<organism evidence="3 4">
    <name type="scientific">Phanerochaete sordida</name>
    <dbReference type="NCBI Taxonomy" id="48140"/>
    <lineage>
        <taxon>Eukaryota</taxon>
        <taxon>Fungi</taxon>
        <taxon>Dikarya</taxon>
        <taxon>Basidiomycota</taxon>
        <taxon>Agaricomycotina</taxon>
        <taxon>Agaricomycetes</taxon>
        <taxon>Polyporales</taxon>
        <taxon>Phanerochaetaceae</taxon>
        <taxon>Phanerochaete</taxon>
    </lineage>
</organism>
<dbReference type="Proteomes" id="UP000703269">
    <property type="component" value="Unassembled WGS sequence"/>
</dbReference>
<feature type="compositionally biased region" description="Low complexity" evidence="1">
    <location>
        <begin position="121"/>
        <end position="148"/>
    </location>
</feature>
<dbReference type="AlphaFoldDB" id="A0A9P3GN54"/>
<dbReference type="PANTHER" id="PTHR20923:SF1">
    <property type="entry name" value="G PATCH DOMAIN AND ANKYRIN REPEAT-CONTAINING PROTEIN 1"/>
    <property type="match status" value="1"/>
</dbReference>
<feature type="domain" description="G-patch" evidence="2">
    <location>
        <begin position="205"/>
        <end position="253"/>
    </location>
</feature>
<feature type="region of interest" description="Disordered" evidence="1">
    <location>
        <begin position="106"/>
        <end position="155"/>
    </location>
</feature>
<gene>
    <name evidence="3" type="ORF">PsYK624_147270</name>
</gene>
<evidence type="ECO:0000256" key="1">
    <source>
        <dbReference type="SAM" id="MobiDB-lite"/>
    </source>
</evidence>
<sequence length="405" mass="43544">MATVTHVIRSHYDSKDRDALELATGQVPSSQHEGIEEDVDADLAWQTESAFGAQRRLANAPKFVKAIVSYDEINNMIGLPKHFFAPPKEEPKTEVAGWYKSLTRQASPAAGPGTIAAPSRASTSPLDATASSSSTSIKPSAPSTAAPTPHRRPDKNNWFITRALQSEPTSAPATPPPTLADILARAPPPPADKAVKPPVFLALGPANKGWGMLEQQGWAEGEGLGATAPRQVGPRSSLARAAAKRKGKQAERRVIKQEEREVQLDADGDISIVSKVEVVDLTLSDSDDDVTEDAEPEDEEPLYEPPPISSGADADPHSKPLLTPIPTILKSDRLGIGLKAKTVGPYKESKKRITHNQAALARHVRETEEMRRLKALVGRGSRGLARLAKADSEHRRHLLASLNSP</sequence>
<comment type="caution">
    <text evidence="3">The sequence shown here is derived from an EMBL/GenBank/DDBJ whole genome shotgun (WGS) entry which is preliminary data.</text>
</comment>
<feature type="compositionally biased region" description="Acidic residues" evidence="1">
    <location>
        <begin position="285"/>
        <end position="302"/>
    </location>
</feature>
<evidence type="ECO:0000313" key="4">
    <source>
        <dbReference type="Proteomes" id="UP000703269"/>
    </source>
</evidence>
<evidence type="ECO:0000313" key="3">
    <source>
        <dbReference type="EMBL" id="GJE98495.1"/>
    </source>
</evidence>
<dbReference type="GO" id="GO:0003676">
    <property type="term" value="F:nucleic acid binding"/>
    <property type="evidence" value="ECO:0007669"/>
    <property type="project" value="InterPro"/>
</dbReference>
<protein>
    <recommendedName>
        <fullName evidence="2">G-patch domain-containing protein</fullName>
    </recommendedName>
</protein>
<evidence type="ECO:0000259" key="2">
    <source>
        <dbReference type="PROSITE" id="PS50174"/>
    </source>
</evidence>
<feature type="region of interest" description="Disordered" evidence="1">
    <location>
        <begin position="167"/>
        <end position="194"/>
    </location>
</feature>
<dbReference type="EMBL" id="BPQB01000089">
    <property type="protein sequence ID" value="GJE98495.1"/>
    <property type="molecule type" value="Genomic_DNA"/>
</dbReference>
<dbReference type="OrthoDB" id="2538319at2759"/>
<dbReference type="PANTHER" id="PTHR20923">
    <property type="entry name" value="BAT4 PROTEIN-RELATED"/>
    <property type="match status" value="1"/>
</dbReference>
<accession>A0A9P3GN54</accession>
<dbReference type="InterPro" id="IPR039146">
    <property type="entry name" value="GPANK1"/>
</dbReference>
<reference evidence="3 4" key="1">
    <citation type="submission" date="2021-08" db="EMBL/GenBank/DDBJ databases">
        <title>Draft Genome Sequence of Phanerochaete sordida strain YK-624.</title>
        <authorList>
            <person name="Mori T."/>
            <person name="Dohra H."/>
            <person name="Suzuki T."/>
            <person name="Kawagishi H."/>
            <person name="Hirai H."/>
        </authorList>
    </citation>
    <scope>NUCLEOTIDE SEQUENCE [LARGE SCALE GENOMIC DNA]</scope>
    <source>
        <strain evidence="3 4">YK-624</strain>
    </source>
</reference>
<name>A0A9P3GN54_9APHY</name>